<accession>A0A2R8A9V6</accession>
<evidence type="ECO:0000259" key="4">
    <source>
        <dbReference type="PROSITE" id="PS01124"/>
    </source>
</evidence>
<dbReference type="InterPro" id="IPR050204">
    <property type="entry name" value="AraC_XylS_family_regulators"/>
</dbReference>
<dbReference type="AlphaFoldDB" id="A0A2R8A9V6"/>
<evidence type="ECO:0000313" key="5">
    <source>
        <dbReference type="EMBL" id="SPF28818.1"/>
    </source>
</evidence>
<dbReference type="Proteomes" id="UP000244932">
    <property type="component" value="Unassembled WGS sequence"/>
</dbReference>
<proteinExistence type="predicted"/>
<dbReference type="CDD" id="cd03136">
    <property type="entry name" value="GATase1_AraC_ArgR_like"/>
    <property type="match status" value="1"/>
</dbReference>
<keyword evidence="1" id="KW-0805">Transcription regulation</keyword>
<dbReference type="SUPFAM" id="SSF52317">
    <property type="entry name" value="Class I glutamine amidotransferase-like"/>
    <property type="match status" value="1"/>
</dbReference>
<dbReference type="InterPro" id="IPR029062">
    <property type="entry name" value="Class_I_gatase-like"/>
</dbReference>
<dbReference type="GO" id="GO:0043565">
    <property type="term" value="F:sequence-specific DNA binding"/>
    <property type="evidence" value="ECO:0007669"/>
    <property type="project" value="InterPro"/>
</dbReference>
<dbReference type="Gene3D" id="1.10.10.60">
    <property type="entry name" value="Homeodomain-like"/>
    <property type="match status" value="1"/>
</dbReference>
<keyword evidence="6" id="KW-1185">Reference proteome</keyword>
<dbReference type="EMBL" id="OMKW01000002">
    <property type="protein sequence ID" value="SPF28818.1"/>
    <property type="molecule type" value="Genomic_DNA"/>
</dbReference>
<dbReference type="InterPro" id="IPR009057">
    <property type="entry name" value="Homeodomain-like_sf"/>
</dbReference>
<dbReference type="GO" id="GO:0003700">
    <property type="term" value="F:DNA-binding transcription factor activity"/>
    <property type="evidence" value="ECO:0007669"/>
    <property type="project" value="InterPro"/>
</dbReference>
<evidence type="ECO:0000256" key="1">
    <source>
        <dbReference type="ARBA" id="ARBA00023015"/>
    </source>
</evidence>
<reference evidence="5 6" key="1">
    <citation type="submission" date="2018-03" db="EMBL/GenBank/DDBJ databases">
        <authorList>
            <person name="Keele B.F."/>
        </authorList>
    </citation>
    <scope>NUCLEOTIDE SEQUENCE [LARGE SCALE GENOMIC DNA]</scope>
    <source>
        <strain evidence="5 6">CeCT 8812</strain>
    </source>
</reference>
<dbReference type="SMART" id="SM00342">
    <property type="entry name" value="HTH_ARAC"/>
    <property type="match status" value="1"/>
</dbReference>
<evidence type="ECO:0000256" key="3">
    <source>
        <dbReference type="ARBA" id="ARBA00023163"/>
    </source>
</evidence>
<evidence type="ECO:0000256" key="2">
    <source>
        <dbReference type="ARBA" id="ARBA00023125"/>
    </source>
</evidence>
<name>A0A2R8A9V6_9RHOB</name>
<protein>
    <submittedName>
        <fullName evidence="5">HTH-type transcriptional regulator CdhR</fullName>
    </submittedName>
</protein>
<sequence length="308" mass="33177">MQPTAVTFLLVDGFSGMVLSCLLEPLRAARDLGGAPVTWRIETASGAEARSSSGLTISADTGPPATNAELLILLAGYGVAEQMTPPLLTRIDHLARRHERIIGADAAGWFLAELGLLDGHEAVVHWQDLHRFAEAYPNVSVATRPRVASGRVMTCGGASSALDLMLEWLGTRFGRTVSTEVSKLFLYDVERDHAVAALPERAPVKLQRAMDAMHANIEEPLTLDAVAKRAGTSARTLDRLFQGHVQLSPARYYTLHRLKRAQDLLTATRLTQAEIAARCGYASAAALARAYRSAFGEAPGATRRSAQP</sequence>
<dbReference type="InterPro" id="IPR018060">
    <property type="entry name" value="HTH_AraC"/>
</dbReference>
<dbReference type="PANTHER" id="PTHR46796">
    <property type="entry name" value="HTH-TYPE TRANSCRIPTIONAL ACTIVATOR RHAS-RELATED"/>
    <property type="match status" value="1"/>
</dbReference>
<evidence type="ECO:0000313" key="6">
    <source>
        <dbReference type="Proteomes" id="UP000244932"/>
    </source>
</evidence>
<dbReference type="Pfam" id="PF12833">
    <property type="entry name" value="HTH_18"/>
    <property type="match status" value="1"/>
</dbReference>
<dbReference type="SUPFAM" id="SSF46689">
    <property type="entry name" value="Homeodomain-like"/>
    <property type="match status" value="2"/>
</dbReference>
<keyword evidence="3" id="KW-0804">Transcription</keyword>
<gene>
    <name evidence="5" type="primary">cdhR_2</name>
    <name evidence="5" type="ORF">POI8812_01121</name>
</gene>
<feature type="domain" description="HTH araC/xylS-type" evidence="4">
    <location>
        <begin position="207"/>
        <end position="305"/>
    </location>
</feature>
<keyword evidence="2" id="KW-0238">DNA-binding</keyword>
<dbReference type="Gene3D" id="3.40.50.880">
    <property type="match status" value="1"/>
</dbReference>
<dbReference type="PANTHER" id="PTHR46796:SF7">
    <property type="entry name" value="ARAC FAMILY TRANSCRIPTIONAL REGULATOR"/>
    <property type="match status" value="1"/>
</dbReference>
<dbReference type="PROSITE" id="PS01124">
    <property type="entry name" value="HTH_ARAC_FAMILY_2"/>
    <property type="match status" value="1"/>
</dbReference>
<organism evidence="5 6">
    <name type="scientific">Pontivivens insulae</name>
    <dbReference type="NCBI Taxonomy" id="1639689"/>
    <lineage>
        <taxon>Bacteria</taxon>
        <taxon>Pseudomonadati</taxon>
        <taxon>Pseudomonadota</taxon>
        <taxon>Alphaproteobacteria</taxon>
        <taxon>Rhodobacterales</taxon>
        <taxon>Paracoccaceae</taxon>
        <taxon>Pontivivens</taxon>
    </lineage>
</organism>